<evidence type="ECO:0000256" key="3">
    <source>
        <dbReference type="ARBA" id="ARBA00022448"/>
    </source>
</evidence>
<evidence type="ECO:0000256" key="7">
    <source>
        <dbReference type="ARBA" id="ARBA00023136"/>
    </source>
</evidence>
<dbReference type="Proteomes" id="UP000650511">
    <property type="component" value="Unassembled WGS sequence"/>
</dbReference>
<dbReference type="PANTHER" id="PTHR34702">
    <property type="entry name" value="NA(+)/H(+) ANTIPORTER SUBUNIT F1"/>
    <property type="match status" value="1"/>
</dbReference>
<organism evidence="9 10">
    <name type="scientific">Egicoccus halophilus</name>
    <dbReference type="NCBI Taxonomy" id="1670830"/>
    <lineage>
        <taxon>Bacteria</taxon>
        <taxon>Bacillati</taxon>
        <taxon>Actinomycetota</taxon>
        <taxon>Nitriliruptoria</taxon>
        <taxon>Egicoccales</taxon>
        <taxon>Egicoccaceae</taxon>
        <taxon>Egicoccus</taxon>
    </lineage>
</organism>
<dbReference type="GO" id="GO:0005886">
    <property type="term" value="C:plasma membrane"/>
    <property type="evidence" value="ECO:0007669"/>
    <property type="project" value="UniProtKB-SubCell"/>
</dbReference>
<gene>
    <name evidence="9" type="ORF">GCM10011354_13120</name>
</gene>
<proteinExistence type="inferred from homology"/>
<keyword evidence="5 8" id="KW-0812">Transmembrane</keyword>
<keyword evidence="3" id="KW-0813">Transport</keyword>
<keyword evidence="6 8" id="KW-1133">Transmembrane helix</keyword>
<evidence type="ECO:0008006" key="11">
    <source>
        <dbReference type="Google" id="ProtNLM"/>
    </source>
</evidence>
<dbReference type="PANTHER" id="PTHR34702:SF1">
    <property type="entry name" value="NA(+)_H(+) ANTIPORTER SUBUNIT F"/>
    <property type="match status" value="1"/>
</dbReference>
<reference evidence="9" key="2">
    <citation type="submission" date="2020-09" db="EMBL/GenBank/DDBJ databases">
        <authorList>
            <person name="Sun Q."/>
            <person name="Zhou Y."/>
        </authorList>
    </citation>
    <scope>NUCLEOTIDE SEQUENCE</scope>
    <source>
        <strain evidence="9">CGMCC 1.14988</strain>
    </source>
</reference>
<evidence type="ECO:0000256" key="1">
    <source>
        <dbReference type="ARBA" id="ARBA00004651"/>
    </source>
</evidence>
<dbReference type="Pfam" id="PF04066">
    <property type="entry name" value="MrpF_PhaF"/>
    <property type="match status" value="1"/>
</dbReference>
<protein>
    <recommendedName>
        <fullName evidence="11">Multicomponent Na+:H+ antiporter subunit F</fullName>
    </recommendedName>
</protein>
<comment type="similarity">
    <text evidence="2">Belongs to the CPA3 antiporters (TC 2.A.63) subunit F family.</text>
</comment>
<evidence type="ECO:0000256" key="8">
    <source>
        <dbReference type="SAM" id="Phobius"/>
    </source>
</evidence>
<feature type="transmembrane region" description="Helical" evidence="8">
    <location>
        <begin position="58"/>
        <end position="80"/>
    </location>
</feature>
<dbReference type="RefSeq" id="WP_130649436.1">
    <property type="nucleotide sequence ID" value="NZ_BMHA01000004.1"/>
</dbReference>
<evidence type="ECO:0000313" key="10">
    <source>
        <dbReference type="Proteomes" id="UP000650511"/>
    </source>
</evidence>
<feature type="transmembrane region" description="Helical" evidence="8">
    <location>
        <begin position="32"/>
        <end position="51"/>
    </location>
</feature>
<keyword evidence="10" id="KW-1185">Reference proteome</keyword>
<evidence type="ECO:0000256" key="6">
    <source>
        <dbReference type="ARBA" id="ARBA00022989"/>
    </source>
</evidence>
<dbReference type="EMBL" id="BMHA01000004">
    <property type="protein sequence ID" value="GGI05242.1"/>
    <property type="molecule type" value="Genomic_DNA"/>
</dbReference>
<evidence type="ECO:0000256" key="2">
    <source>
        <dbReference type="ARBA" id="ARBA00009212"/>
    </source>
</evidence>
<accession>A0A8J3ADF3</accession>
<keyword evidence="4" id="KW-1003">Cell membrane</keyword>
<dbReference type="InterPro" id="IPR007208">
    <property type="entry name" value="MrpF/PhaF-like"/>
</dbReference>
<dbReference type="OrthoDB" id="3402829at2"/>
<reference evidence="9" key="1">
    <citation type="journal article" date="2014" name="Int. J. Syst. Evol. Microbiol.">
        <title>Complete genome sequence of Corynebacterium casei LMG S-19264T (=DSM 44701T), isolated from a smear-ripened cheese.</title>
        <authorList>
            <consortium name="US DOE Joint Genome Institute (JGI-PGF)"/>
            <person name="Walter F."/>
            <person name="Albersmeier A."/>
            <person name="Kalinowski J."/>
            <person name="Ruckert C."/>
        </authorList>
    </citation>
    <scope>NUCLEOTIDE SEQUENCE</scope>
    <source>
        <strain evidence="9">CGMCC 1.14988</strain>
    </source>
</reference>
<comment type="caution">
    <text evidence="9">The sequence shown here is derived from an EMBL/GenBank/DDBJ whole genome shotgun (WGS) entry which is preliminary data.</text>
</comment>
<dbReference type="AlphaFoldDB" id="A0A8J3ADF3"/>
<evidence type="ECO:0000256" key="4">
    <source>
        <dbReference type="ARBA" id="ARBA00022475"/>
    </source>
</evidence>
<name>A0A8J3ADF3_9ACTN</name>
<keyword evidence="7 8" id="KW-0472">Membrane</keyword>
<comment type="subcellular location">
    <subcellularLocation>
        <location evidence="1">Cell membrane</location>
        <topology evidence="1">Multi-pass membrane protein</topology>
    </subcellularLocation>
</comment>
<sequence length="85" mass="8901">MTLIDLGLAVLALSFALGIVRAVRGPSVADRAIAADLCLYAIVGAIALLTLRTTYREFLDVILIATLLGFLATISLGALVGRRDS</sequence>
<evidence type="ECO:0000256" key="5">
    <source>
        <dbReference type="ARBA" id="ARBA00022692"/>
    </source>
</evidence>
<dbReference type="GO" id="GO:0015385">
    <property type="term" value="F:sodium:proton antiporter activity"/>
    <property type="evidence" value="ECO:0007669"/>
    <property type="project" value="TreeGrafter"/>
</dbReference>
<evidence type="ECO:0000313" key="9">
    <source>
        <dbReference type="EMBL" id="GGI05242.1"/>
    </source>
</evidence>